<reference evidence="2" key="1">
    <citation type="journal article" date="2019" name="Nat. Commun.">
        <title>The genome of broomcorn millet.</title>
        <authorList>
            <person name="Zou C."/>
            <person name="Miki D."/>
            <person name="Li D."/>
            <person name="Tang Q."/>
            <person name="Xiao L."/>
            <person name="Rajput S."/>
            <person name="Deng P."/>
            <person name="Jia W."/>
            <person name="Huang R."/>
            <person name="Zhang M."/>
            <person name="Sun Y."/>
            <person name="Hu J."/>
            <person name="Fu X."/>
            <person name="Schnable P.S."/>
            <person name="Li F."/>
            <person name="Zhang H."/>
            <person name="Feng B."/>
            <person name="Zhu X."/>
            <person name="Liu R."/>
            <person name="Schnable J.C."/>
            <person name="Zhu J.-K."/>
            <person name="Zhang H."/>
        </authorList>
    </citation>
    <scope>NUCLEOTIDE SEQUENCE [LARGE SCALE GENOMIC DNA]</scope>
</reference>
<sequence>MPVMGANDGPLRRMRHVMKILALELKARVSGPGEGTVCKRARHLPLNGRGFQPFLAVRYQDCRSSVCDKRESRCARPWDIRGAPDTVVFYDLVFETFEKSWPATDLGTITMIQRVRFSLQKPDSFHMVNNLVFEACKNMSNDLLSNTVHFDEERCVSVLHSDNQSMVAKDHVDLAGVALDILDNRTNTVAIKIDNILRGLLVNNKTWTAFEWCSTDYGEMVRKFLVFHDFFFNVKPMGKKTPRGEAMDVLICLDGLGERSRCCAISLSNNWDDDKTEEFYDVTRYISLAWGLIEMDTDCRDNDAIW</sequence>
<dbReference type="Gene3D" id="1.20.140.40">
    <property type="entry name" value="Invertase/pectin methylesterase inhibitor family protein"/>
    <property type="match status" value="1"/>
</dbReference>
<evidence type="ECO:0000313" key="1">
    <source>
        <dbReference type="EMBL" id="RLN35959.1"/>
    </source>
</evidence>
<dbReference type="EMBL" id="PQIB02000002">
    <property type="protein sequence ID" value="RLN35959.1"/>
    <property type="molecule type" value="Genomic_DNA"/>
</dbReference>
<evidence type="ECO:0000313" key="2">
    <source>
        <dbReference type="Proteomes" id="UP000275267"/>
    </source>
</evidence>
<proteinExistence type="predicted"/>
<dbReference type="SUPFAM" id="SSF101148">
    <property type="entry name" value="Plant invertase/pectin methylesterase inhibitor"/>
    <property type="match status" value="1"/>
</dbReference>
<dbReference type="AlphaFoldDB" id="A0A3L6TCI2"/>
<accession>A0A3L6TCI2</accession>
<comment type="caution">
    <text evidence="1">The sequence shown here is derived from an EMBL/GenBank/DDBJ whole genome shotgun (WGS) entry which is preliminary data.</text>
</comment>
<dbReference type="Proteomes" id="UP000275267">
    <property type="component" value="Unassembled WGS sequence"/>
</dbReference>
<gene>
    <name evidence="1" type="ORF">C2845_PM03G25150</name>
</gene>
<protein>
    <submittedName>
        <fullName evidence="1">Uncharacterized protein</fullName>
    </submittedName>
</protein>
<name>A0A3L6TCI2_PANMI</name>
<keyword evidence="2" id="KW-1185">Reference proteome</keyword>
<dbReference type="InterPro" id="IPR035513">
    <property type="entry name" value="Invertase/methylesterase_inhib"/>
</dbReference>
<organism evidence="1 2">
    <name type="scientific">Panicum miliaceum</name>
    <name type="common">Proso millet</name>
    <name type="synonym">Broomcorn millet</name>
    <dbReference type="NCBI Taxonomy" id="4540"/>
    <lineage>
        <taxon>Eukaryota</taxon>
        <taxon>Viridiplantae</taxon>
        <taxon>Streptophyta</taxon>
        <taxon>Embryophyta</taxon>
        <taxon>Tracheophyta</taxon>
        <taxon>Spermatophyta</taxon>
        <taxon>Magnoliopsida</taxon>
        <taxon>Liliopsida</taxon>
        <taxon>Poales</taxon>
        <taxon>Poaceae</taxon>
        <taxon>PACMAD clade</taxon>
        <taxon>Panicoideae</taxon>
        <taxon>Panicodae</taxon>
        <taxon>Paniceae</taxon>
        <taxon>Panicinae</taxon>
        <taxon>Panicum</taxon>
        <taxon>Panicum sect. Panicum</taxon>
    </lineage>
</organism>